<evidence type="ECO:0000313" key="2">
    <source>
        <dbReference type="Proteomes" id="UP000245626"/>
    </source>
</evidence>
<protein>
    <submittedName>
        <fullName evidence="1">Carbon-nitrogen hydrolase</fullName>
    </submittedName>
</protein>
<dbReference type="EMBL" id="KZ819722">
    <property type="protein sequence ID" value="PWN53498.1"/>
    <property type="molecule type" value="Genomic_DNA"/>
</dbReference>
<reference evidence="1 2" key="1">
    <citation type="journal article" date="2018" name="Mol. Biol. Evol.">
        <title>Broad Genomic Sampling Reveals a Smut Pathogenic Ancestry of the Fungal Clade Ustilaginomycotina.</title>
        <authorList>
            <person name="Kijpornyongpan T."/>
            <person name="Mondo S.J."/>
            <person name="Barry K."/>
            <person name="Sandor L."/>
            <person name="Lee J."/>
            <person name="Lipzen A."/>
            <person name="Pangilinan J."/>
            <person name="LaButti K."/>
            <person name="Hainaut M."/>
            <person name="Henrissat B."/>
            <person name="Grigoriev I.V."/>
            <person name="Spatafora J.W."/>
            <person name="Aime M.C."/>
        </authorList>
    </citation>
    <scope>NUCLEOTIDE SEQUENCE [LARGE SCALE GENOMIC DNA]</scope>
    <source>
        <strain evidence="1 2">SA 807</strain>
    </source>
</reference>
<keyword evidence="2" id="KW-1185">Reference proteome</keyword>
<proteinExistence type="predicted"/>
<keyword evidence="1" id="KW-0378">Hydrolase</keyword>
<accession>A0ACD0P5T3</accession>
<gene>
    <name evidence="1" type="ORF">IE53DRAFT_383976</name>
</gene>
<organism evidence="1 2">
    <name type="scientific">Violaceomyces palustris</name>
    <dbReference type="NCBI Taxonomy" id="1673888"/>
    <lineage>
        <taxon>Eukaryota</taxon>
        <taxon>Fungi</taxon>
        <taxon>Dikarya</taxon>
        <taxon>Basidiomycota</taxon>
        <taxon>Ustilaginomycotina</taxon>
        <taxon>Ustilaginomycetes</taxon>
        <taxon>Violaceomycetales</taxon>
        <taxon>Violaceomycetaceae</taxon>
        <taxon>Violaceomyces</taxon>
    </lineage>
</organism>
<dbReference type="Proteomes" id="UP000245626">
    <property type="component" value="Unassembled WGS sequence"/>
</dbReference>
<evidence type="ECO:0000313" key="1">
    <source>
        <dbReference type="EMBL" id="PWN53498.1"/>
    </source>
</evidence>
<name>A0ACD0P5T3_9BASI</name>
<sequence length="425" mass="47284">MSIEIHGGFSNSSDQKVKDRTINIALAQVIPSEAGPHGTLDGNGPDTIEPGLQKMKRWIKEAAEQGADVVVFPEYFLTGATHEAWRKVKEVEATRRSDEGKREETEEEHWLSFVISTAKEYDIDVVAGTVVELGTDPNSGFGHSVRPGGDQVPQSDRIPHRDPDHHQHAPVENEGPETYKDQVPDLESNLYNTAYYVSRQGRVEGRYTKRNLWHPERVTLSPATKDSHPDLIHPPVFTITTKRGLRLRAGMAICWDLAFPEVFRRMVEEQPPTNPTSSSSSSLDSNNSSPPSHRLSPDIVFVPTCWYLTDGGVQGFRWNPNSESDLLDSLCSTRAIENECILAMCNVSGPSPPQGFPESVLESLAEDEDQGLPLIGLGRSTVCSPFLNVVARLDRQDEALLLCSVDTQVLKDSREVYRVRYDLID</sequence>